<dbReference type="Gene3D" id="1.25.40.20">
    <property type="entry name" value="Ankyrin repeat-containing domain"/>
    <property type="match status" value="2"/>
</dbReference>
<dbReference type="InterPro" id="IPR036770">
    <property type="entry name" value="Ankyrin_rpt-contain_sf"/>
</dbReference>
<keyword evidence="4 8" id="KW-1133">Transmembrane helix</keyword>
<dbReference type="Pfam" id="PF13962">
    <property type="entry name" value="PGG"/>
    <property type="match status" value="1"/>
</dbReference>
<dbReference type="AlphaFoldDB" id="A0A5J5AU66"/>
<feature type="transmembrane region" description="Helical" evidence="8">
    <location>
        <begin position="286"/>
        <end position="306"/>
    </location>
</feature>
<keyword evidence="11" id="KW-1185">Reference proteome</keyword>
<evidence type="ECO:0000256" key="6">
    <source>
        <dbReference type="ARBA" id="ARBA00023136"/>
    </source>
</evidence>
<sequence length="428" mass="47740">MPSAISFSLDDMLYYFKRVCPFGKTPQLFVDDVISVDALHNAARYGWFDDAVQILERKPEYARALNKQGVTPLHQACRAGHLKIAKRLVEMNKELCFLEDIYGRTALHVAAMEGRLDVVQLLLNACPESVTEVTATGHTCLHTAVVYNKFKVIQYLLKWLGESPHYDYASQIINAKDIGGNTALHLATSRKQLQTLKLFLTSNTRISHLVDVNAMNSGGITALDIVDVLPYCGKIDMEIDKLLRQARAKRARDIASHDACFICVKEFHQPSPKNTLKDIIKLKREFANCVLLLTATMIATITYVALLSPLVRTSKAGYLHNNDANGTLQLIKGNSIATSSFIFFNSTGFVASVAMLIFLLREFPLKPWPQITVSTLFSSYMCRVMVISPNEAWPLLLLAIPFLLLAAAGKIYGFARERPCESSCYVIV</sequence>
<dbReference type="PANTHER" id="PTHR24186">
    <property type="entry name" value="PROTEIN PHOSPHATASE 1 REGULATORY SUBUNIT"/>
    <property type="match status" value="1"/>
</dbReference>
<protein>
    <recommendedName>
        <fullName evidence="9">PGG domain-containing protein</fullName>
    </recommendedName>
</protein>
<evidence type="ECO:0000256" key="8">
    <source>
        <dbReference type="SAM" id="Phobius"/>
    </source>
</evidence>
<dbReference type="InterPro" id="IPR026961">
    <property type="entry name" value="PGG_dom"/>
</dbReference>
<feature type="transmembrane region" description="Helical" evidence="8">
    <location>
        <begin position="392"/>
        <end position="412"/>
    </location>
</feature>
<dbReference type="Pfam" id="PF12796">
    <property type="entry name" value="Ank_2"/>
    <property type="match status" value="2"/>
</dbReference>
<keyword evidence="5 7" id="KW-0040">ANK repeat</keyword>
<evidence type="ECO:0000256" key="5">
    <source>
        <dbReference type="ARBA" id="ARBA00023043"/>
    </source>
</evidence>
<keyword evidence="6 8" id="KW-0472">Membrane</keyword>
<feature type="domain" description="PGG" evidence="9">
    <location>
        <begin position="290"/>
        <end position="370"/>
    </location>
</feature>
<organism evidence="10 11">
    <name type="scientific">Nyssa sinensis</name>
    <dbReference type="NCBI Taxonomy" id="561372"/>
    <lineage>
        <taxon>Eukaryota</taxon>
        <taxon>Viridiplantae</taxon>
        <taxon>Streptophyta</taxon>
        <taxon>Embryophyta</taxon>
        <taxon>Tracheophyta</taxon>
        <taxon>Spermatophyta</taxon>
        <taxon>Magnoliopsida</taxon>
        <taxon>eudicotyledons</taxon>
        <taxon>Gunneridae</taxon>
        <taxon>Pentapetalae</taxon>
        <taxon>asterids</taxon>
        <taxon>Cornales</taxon>
        <taxon>Nyssaceae</taxon>
        <taxon>Nyssa</taxon>
    </lineage>
</organism>
<dbReference type="PANTHER" id="PTHR24186:SF38">
    <property type="entry name" value="ANKYRIN REPEAT FAMILY PROTEIN"/>
    <property type="match status" value="1"/>
</dbReference>
<evidence type="ECO:0000313" key="11">
    <source>
        <dbReference type="Proteomes" id="UP000325577"/>
    </source>
</evidence>
<dbReference type="EMBL" id="CM018041">
    <property type="protein sequence ID" value="KAA8533929.1"/>
    <property type="molecule type" value="Genomic_DNA"/>
</dbReference>
<dbReference type="GO" id="GO:0005886">
    <property type="term" value="C:plasma membrane"/>
    <property type="evidence" value="ECO:0007669"/>
    <property type="project" value="TreeGrafter"/>
</dbReference>
<feature type="repeat" description="ANK" evidence="7">
    <location>
        <begin position="68"/>
        <end position="100"/>
    </location>
</feature>
<evidence type="ECO:0000259" key="9">
    <source>
        <dbReference type="Pfam" id="PF13962"/>
    </source>
</evidence>
<comment type="subcellular location">
    <subcellularLocation>
        <location evidence="1">Membrane</location>
        <topology evidence="1">Multi-pass membrane protein</topology>
    </subcellularLocation>
</comment>
<evidence type="ECO:0000256" key="4">
    <source>
        <dbReference type="ARBA" id="ARBA00022989"/>
    </source>
</evidence>
<dbReference type="SMART" id="SM00248">
    <property type="entry name" value="ANK"/>
    <property type="match status" value="4"/>
</dbReference>
<keyword evidence="2 8" id="KW-0812">Transmembrane</keyword>
<evidence type="ECO:0000256" key="3">
    <source>
        <dbReference type="ARBA" id="ARBA00022737"/>
    </source>
</evidence>
<dbReference type="PROSITE" id="PS50088">
    <property type="entry name" value="ANK_REPEAT"/>
    <property type="match status" value="2"/>
</dbReference>
<dbReference type="Proteomes" id="UP000325577">
    <property type="component" value="Linkage Group LG18"/>
</dbReference>
<evidence type="ECO:0000256" key="2">
    <source>
        <dbReference type="ARBA" id="ARBA00022692"/>
    </source>
</evidence>
<dbReference type="SUPFAM" id="SSF48403">
    <property type="entry name" value="Ankyrin repeat"/>
    <property type="match status" value="1"/>
</dbReference>
<evidence type="ECO:0000256" key="7">
    <source>
        <dbReference type="PROSITE-ProRule" id="PRU00023"/>
    </source>
</evidence>
<dbReference type="PROSITE" id="PS50297">
    <property type="entry name" value="ANK_REP_REGION"/>
    <property type="match status" value="2"/>
</dbReference>
<name>A0A5J5AU66_9ASTE</name>
<reference evidence="10 11" key="1">
    <citation type="submission" date="2019-09" db="EMBL/GenBank/DDBJ databases">
        <title>A chromosome-level genome assembly of the Chinese tupelo Nyssa sinensis.</title>
        <authorList>
            <person name="Yang X."/>
            <person name="Kang M."/>
            <person name="Yang Y."/>
            <person name="Xiong H."/>
            <person name="Wang M."/>
            <person name="Zhang Z."/>
            <person name="Wang Z."/>
            <person name="Wu H."/>
            <person name="Ma T."/>
            <person name="Liu J."/>
            <person name="Xi Z."/>
        </authorList>
    </citation>
    <scope>NUCLEOTIDE SEQUENCE [LARGE SCALE GENOMIC DNA]</scope>
    <source>
        <strain evidence="10">J267</strain>
        <tissue evidence="10">Leaf</tissue>
    </source>
</reference>
<keyword evidence="3" id="KW-0677">Repeat</keyword>
<evidence type="ECO:0000313" key="10">
    <source>
        <dbReference type="EMBL" id="KAA8533929.1"/>
    </source>
</evidence>
<dbReference type="InterPro" id="IPR002110">
    <property type="entry name" value="Ankyrin_rpt"/>
</dbReference>
<gene>
    <name evidence="10" type="ORF">F0562_031446</name>
</gene>
<feature type="transmembrane region" description="Helical" evidence="8">
    <location>
        <begin position="341"/>
        <end position="360"/>
    </location>
</feature>
<feature type="repeat" description="ANK" evidence="7">
    <location>
        <begin position="102"/>
        <end position="124"/>
    </location>
</feature>
<accession>A0A5J5AU66</accession>
<evidence type="ECO:0000256" key="1">
    <source>
        <dbReference type="ARBA" id="ARBA00004141"/>
    </source>
</evidence>
<dbReference type="OrthoDB" id="1517760at2759"/>
<proteinExistence type="predicted"/>